<dbReference type="Proteomes" id="UP001237642">
    <property type="component" value="Unassembled WGS sequence"/>
</dbReference>
<protein>
    <recommendedName>
        <fullName evidence="3">Replication protein A OB domain-containing protein</fullName>
    </recommendedName>
</protein>
<evidence type="ECO:0000313" key="1">
    <source>
        <dbReference type="EMBL" id="KAK1395639.1"/>
    </source>
</evidence>
<evidence type="ECO:0000313" key="2">
    <source>
        <dbReference type="Proteomes" id="UP001237642"/>
    </source>
</evidence>
<dbReference type="EMBL" id="JAUIZM010000002">
    <property type="protein sequence ID" value="KAK1395639.1"/>
    <property type="molecule type" value="Genomic_DNA"/>
</dbReference>
<sequence length="380" mass="42962">MQLVRFKLTDGRFSYKVNIWTDDIPNFDIFFKDDLQCPIVIILASARLCKFLGIVEIATLPSTKIYINLEIDYVLRFRQRHKFELVELRHLYNHPHCIVDGTPDHAIDIAGTSRDIERVGFIQTHVGQKNFVRFVLFDGSVSVKVTVWDENIVVLNQILENNFEEIPIVVLATMRARLFLGSVQVSTTSNSRIYINITYDPILHIRQRPIKEMQKMMSFLTTTVVTLLPEDFSIPMHRLEEEGYISHGNTTSEPLPTLPPPIIQTVTLKELGEKSDSDDAKNNQTDIYPSTIKEIVGKECIFTVEMSDDNLFIQSKIFKVKDARDTSIATPSASQATLASGSNSSYADNIIELSNFAGTPGSVKSSAKKIKTVKNKLTFL</sequence>
<dbReference type="AlphaFoldDB" id="A0AAD8J2E7"/>
<reference evidence="1" key="2">
    <citation type="submission" date="2023-05" db="EMBL/GenBank/DDBJ databases">
        <authorList>
            <person name="Schelkunov M.I."/>
        </authorList>
    </citation>
    <scope>NUCLEOTIDE SEQUENCE</scope>
    <source>
        <strain evidence="1">Hsosn_3</strain>
        <tissue evidence="1">Leaf</tissue>
    </source>
</reference>
<reference evidence="1" key="1">
    <citation type="submission" date="2023-02" db="EMBL/GenBank/DDBJ databases">
        <title>Genome of toxic invasive species Heracleum sosnowskyi carries increased number of genes despite the absence of recent whole-genome duplications.</title>
        <authorList>
            <person name="Schelkunov M."/>
            <person name="Shtratnikova V."/>
            <person name="Makarenko M."/>
            <person name="Klepikova A."/>
            <person name="Omelchenko D."/>
            <person name="Novikova G."/>
            <person name="Obukhova E."/>
            <person name="Bogdanov V."/>
            <person name="Penin A."/>
            <person name="Logacheva M."/>
        </authorList>
    </citation>
    <scope>NUCLEOTIDE SEQUENCE</scope>
    <source>
        <strain evidence="1">Hsosn_3</strain>
        <tissue evidence="1">Leaf</tissue>
    </source>
</reference>
<proteinExistence type="predicted"/>
<accession>A0AAD8J2E7</accession>
<dbReference type="Gene3D" id="2.40.50.140">
    <property type="entry name" value="Nucleic acid-binding proteins"/>
    <property type="match status" value="2"/>
</dbReference>
<keyword evidence="2" id="KW-1185">Reference proteome</keyword>
<dbReference type="SUPFAM" id="SSF50249">
    <property type="entry name" value="Nucleic acid-binding proteins"/>
    <property type="match status" value="1"/>
</dbReference>
<organism evidence="1 2">
    <name type="scientific">Heracleum sosnowskyi</name>
    <dbReference type="NCBI Taxonomy" id="360622"/>
    <lineage>
        <taxon>Eukaryota</taxon>
        <taxon>Viridiplantae</taxon>
        <taxon>Streptophyta</taxon>
        <taxon>Embryophyta</taxon>
        <taxon>Tracheophyta</taxon>
        <taxon>Spermatophyta</taxon>
        <taxon>Magnoliopsida</taxon>
        <taxon>eudicotyledons</taxon>
        <taxon>Gunneridae</taxon>
        <taxon>Pentapetalae</taxon>
        <taxon>asterids</taxon>
        <taxon>campanulids</taxon>
        <taxon>Apiales</taxon>
        <taxon>Apiaceae</taxon>
        <taxon>Apioideae</taxon>
        <taxon>apioid superclade</taxon>
        <taxon>Tordylieae</taxon>
        <taxon>Tordyliinae</taxon>
        <taxon>Heracleum</taxon>
    </lineage>
</organism>
<evidence type="ECO:0008006" key="3">
    <source>
        <dbReference type="Google" id="ProtNLM"/>
    </source>
</evidence>
<comment type="caution">
    <text evidence="1">The sequence shown here is derived from an EMBL/GenBank/DDBJ whole genome shotgun (WGS) entry which is preliminary data.</text>
</comment>
<dbReference type="InterPro" id="IPR012340">
    <property type="entry name" value="NA-bd_OB-fold"/>
</dbReference>
<gene>
    <name evidence="1" type="ORF">POM88_005502</name>
</gene>
<name>A0AAD8J2E7_9APIA</name>